<dbReference type="SUPFAM" id="SSF52980">
    <property type="entry name" value="Restriction endonuclease-like"/>
    <property type="match status" value="1"/>
</dbReference>
<evidence type="ECO:0000313" key="2">
    <source>
        <dbReference type="Proteomes" id="UP000620327"/>
    </source>
</evidence>
<proteinExistence type="predicted"/>
<dbReference type="Gene3D" id="3.40.1350.10">
    <property type="match status" value="1"/>
</dbReference>
<reference evidence="1" key="1">
    <citation type="submission" date="2020-08" db="EMBL/GenBank/DDBJ databases">
        <title>Genome public.</title>
        <authorList>
            <person name="Liu C."/>
            <person name="Sun Q."/>
        </authorList>
    </citation>
    <scope>NUCLEOTIDE SEQUENCE</scope>
    <source>
        <strain evidence="1">BX15</strain>
    </source>
</reference>
<dbReference type="GO" id="GO:0003676">
    <property type="term" value="F:nucleic acid binding"/>
    <property type="evidence" value="ECO:0007669"/>
    <property type="project" value="InterPro"/>
</dbReference>
<dbReference type="InterPro" id="IPR011856">
    <property type="entry name" value="tRNA_endonuc-like_dom_sf"/>
</dbReference>
<evidence type="ECO:0000313" key="1">
    <source>
        <dbReference type="EMBL" id="MBC5771932.1"/>
    </source>
</evidence>
<accession>A0A923MN74</accession>
<dbReference type="AlphaFoldDB" id="A0A923MN74"/>
<dbReference type="EMBL" id="JACOQI010000025">
    <property type="protein sequence ID" value="MBC5771932.1"/>
    <property type="molecule type" value="Genomic_DNA"/>
</dbReference>
<sequence>MNTLIELYDERAIENILAPDMFRPRRIVYLCPGEIAQDRTRQETLAAFFRRRGWEPELIFVETSLFKADRILRQLFTIGETYPDCAIDITGGSDAALFAAGMFAAKKGVPAFTYSRKKNRFYDISGATFADELPCGLAYSIEDFFLMAGGTLLPGRVDNQILSQYLSDFDPFFDCFLQFRRDWPNIISYIQRISPSEYGQTPPLSVVGGYTVKGERGSRNTANEEALRELARIGFIQDLEIVPGQQVSFRFRDLNTRAWLRDVGSALELYAYKACVDSAIFHDVISSAVVRWDEVLGHGSVSNEIDVMAARGVIPLFLSCKACDIKTEALNELAILRDRFGGKGAKAAIVTTEVCNAAARHRAAQLGIAVIDLEELKTGQIVHRLKVIMKAE</sequence>
<dbReference type="InterPro" id="IPR011335">
    <property type="entry name" value="Restrct_endonuc-II-like"/>
</dbReference>
<dbReference type="RefSeq" id="WP_187016101.1">
    <property type="nucleotide sequence ID" value="NZ_JACOQI010000025.1"/>
</dbReference>
<keyword evidence="2" id="KW-1185">Reference proteome</keyword>
<organism evidence="1 2">
    <name type="scientific">Dysosmobacter segnis</name>
    <dbReference type="NCBI Taxonomy" id="2763042"/>
    <lineage>
        <taxon>Bacteria</taxon>
        <taxon>Bacillati</taxon>
        <taxon>Bacillota</taxon>
        <taxon>Clostridia</taxon>
        <taxon>Eubacteriales</taxon>
        <taxon>Oscillospiraceae</taxon>
        <taxon>Dysosmobacter</taxon>
    </lineage>
</organism>
<dbReference type="Proteomes" id="UP000620327">
    <property type="component" value="Unassembled WGS sequence"/>
</dbReference>
<protein>
    <submittedName>
        <fullName evidence="1">DUF1887 family protein</fullName>
    </submittedName>
</protein>
<comment type="caution">
    <text evidence="1">The sequence shown here is derived from an EMBL/GenBank/DDBJ whole genome shotgun (WGS) entry which is preliminary data.</text>
</comment>
<gene>
    <name evidence="1" type="ORF">H8Z83_16700</name>
</gene>
<dbReference type="Gene3D" id="3.40.50.10770">
    <property type="entry name" value="Hypothetical protein VC1899 like domain (Restriction endonuclease-like)"/>
    <property type="match status" value="1"/>
</dbReference>
<name>A0A923MN74_9FIRM</name>